<dbReference type="EMBL" id="CP061800">
    <property type="protein sequence ID" value="QTA88752.1"/>
    <property type="molecule type" value="Genomic_DNA"/>
</dbReference>
<comment type="function">
    <text evidence="2">Plays an important role in DNA replication, recombination and repair. Binds to ssDNA and to an array of partner proteins to recruit them to their sites of action during DNA metabolism.</text>
</comment>
<evidence type="ECO:0000256" key="4">
    <source>
        <dbReference type="SAM" id="MobiDB-lite"/>
    </source>
</evidence>
<dbReference type="Proteomes" id="UP000663722">
    <property type="component" value="Chromosome"/>
</dbReference>
<dbReference type="SUPFAM" id="SSF50249">
    <property type="entry name" value="Nucleic acid-binding proteins"/>
    <property type="match status" value="1"/>
</dbReference>
<dbReference type="GO" id="GO:0009295">
    <property type="term" value="C:nucleoid"/>
    <property type="evidence" value="ECO:0007669"/>
    <property type="project" value="TreeGrafter"/>
</dbReference>
<evidence type="ECO:0000256" key="3">
    <source>
        <dbReference type="PIRNR" id="PIRNR002070"/>
    </source>
</evidence>
<dbReference type="Gene3D" id="2.40.50.140">
    <property type="entry name" value="Nucleic acid-binding proteins"/>
    <property type="match status" value="1"/>
</dbReference>
<evidence type="ECO:0000313" key="5">
    <source>
        <dbReference type="EMBL" id="QTA88752.1"/>
    </source>
</evidence>
<keyword evidence="1 2" id="KW-0238">DNA-binding</keyword>
<evidence type="ECO:0000313" key="6">
    <source>
        <dbReference type="Proteomes" id="UP000663722"/>
    </source>
</evidence>
<keyword evidence="6" id="KW-1185">Reference proteome</keyword>
<keyword evidence="2" id="KW-0227">DNA damage</keyword>
<keyword evidence="2" id="KW-0234">DNA repair</keyword>
<feature type="region of interest" description="Disordered" evidence="4">
    <location>
        <begin position="103"/>
        <end position="170"/>
    </location>
</feature>
<name>A0A975GPE1_9BACT</name>
<organism evidence="5 6">
    <name type="scientific">Desulfonema magnum</name>
    <dbReference type="NCBI Taxonomy" id="45655"/>
    <lineage>
        <taxon>Bacteria</taxon>
        <taxon>Pseudomonadati</taxon>
        <taxon>Thermodesulfobacteriota</taxon>
        <taxon>Desulfobacteria</taxon>
        <taxon>Desulfobacterales</taxon>
        <taxon>Desulfococcaceae</taxon>
        <taxon>Desulfonema</taxon>
    </lineage>
</organism>
<dbReference type="AlphaFoldDB" id="A0A975GPE1"/>
<dbReference type="PANTHER" id="PTHR10302:SF27">
    <property type="entry name" value="SINGLE-STRANDED DNA-BINDING PROTEIN"/>
    <property type="match status" value="1"/>
</dbReference>
<dbReference type="Pfam" id="PF00436">
    <property type="entry name" value="SSB"/>
    <property type="match status" value="1"/>
</dbReference>
<feature type="short sequence motif" description="Important for interaction with partner proteins" evidence="2">
    <location>
        <begin position="165"/>
        <end position="170"/>
    </location>
</feature>
<dbReference type="PANTHER" id="PTHR10302">
    <property type="entry name" value="SINGLE-STRANDED DNA-BINDING PROTEIN"/>
    <property type="match status" value="1"/>
</dbReference>
<dbReference type="GO" id="GO:0006260">
    <property type="term" value="P:DNA replication"/>
    <property type="evidence" value="ECO:0007669"/>
    <property type="project" value="UniProtKB-UniRule"/>
</dbReference>
<dbReference type="InterPro" id="IPR000424">
    <property type="entry name" value="Primosome_PriB/ssb"/>
</dbReference>
<dbReference type="PROSITE" id="PS50935">
    <property type="entry name" value="SSB"/>
    <property type="match status" value="1"/>
</dbReference>
<dbReference type="GO" id="GO:0006310">
    <property type="term" value="P:DNA recombination"/>
    <property type="evidence" value="ECO:0007669"/>
    <property type="project" value="UniProtKB-UniRule"/>
</dbReference>
<dbReference type="PIRSF" id="PIRSF002070">
    <property type="entry name" value="SSB"/>
    <property type="match status" value="1"/>
</dbReference>
<dbReference type="CDD" id="cd04496">
    <property type="entry name" value="SSB_OBF"/>
    <property type="match status" value="1"/>
</dbReference>
<accession>A0A975GPE1</accession>
<dbReference type="InterPro" id="IPR012340">
    <property type="entry name" value="NA-bd_OB-fold"/>
</dbReference>
<keyword evidence="2" id="KW-0235">DNA replication</keyword>
<dbReference type="InterPro" id="IPR011344">
    <property type="entry name" value="ssDNA-bd"/>
</dbReference>
<evidence type="ECO:0000256" key="2">
    <source>
        <dbReference type="HAMAP-Rule" id="MF_00984"/>
    </source>
</evidence>
<comment type="subunit">
    <text evidence="2">Homotetramer.</text>
</comment>
<dbReference type="KEGG" id="dmm:dnm_047990"/>
<evidence type="ECO:0000256" key="1">
    <source>
        <dbReference type="ARBA" id="ARBA00023125"/>
    </source>
</evidence>
<dbReference type="GO" id="GO:0003697">
    <property type="term" value="F:single-stranded DNA binding"/>
    <property type="evidence" value="ECO:0007669"/>
    <property type="project" value="UniProtKB-UniRule"/>
</dbReference>
<protein>
    <recommendedName>
        <fullName evidence="2 3">Single-stranded DNA-binding protein</fullName>
        <shortName evidence="2">SSB</shortName>
    </recommendedName>
</protein>
<comment type="caution">
    <text evidence="2">Lacks conserved residue(s) required for the propagation of feature annotation.</text>
</comment>
<dbReference type="RefSeq" id="WP_207683375.1">
    <property type="nucleotide sequence ID" value="NZ_CP061800.1"/>
</dbReference>
<reference evidence="5" key="1">
    <citation type="journal article" date="2021" name="Microb. Physiol.">
        <title>Proteogenomic Insights into the Physiology of Marine, Sulfate-Reducing, Filamentous Desulfonema limicola and Desulfonema magnum.</title>
        <authorList>
            <person name="Schnaars V."/>
            <person name="Wohlbrand L."/>
            <person name="Scheve S."/>
            <person name="Hinrichs C."/>
            <person name="Reinhardt R."/>
            <person name="Rabus R."/>
        </authorList>
    </citation>
    <scope>NUCLEOTIDE SEQUENCE</scope>
    <source>
        <strain evidence="5">4be13</strain>
    </source>
</reference>
<gene>
    <name evidence="5" type="primary">ssb</name>
    <name evidence="5" type="ORF">dnm_047990</name>
</gene>
<dbReference type="HAMAP" id="MF_00984">
    <property type="entry name" value="SSB"/>
    <property type="match status" value="1"/>
</dbReference>
<dbReference type="NCBIfam" id="TIGR00621">
    <property type="entry name" value="ssb"/>
    <property type="match status" value="1"/>
</dbReference>
<keyword evidence="2" id="KW-0233">DNA recombination</keyword>
<proteinExistence type="inferred from homology"/>
<dbReference type="GO" id="GO:0006281">
    <property type="term" value="P:DNA repair"/>
    <property type="evidence" value="ECO:0007669"/>
    <property type="project" value="UniProtKB-UniRule"/>
</dbReference>
<sequence length="170" mass="18874">MAGYCKIILIGNLGRDPEIRYTADGLAVANFSIAVTERIKGEERTQWYRIIAFRKLAEICGEYLSKGKQVYIEGKLQTSEWTDQEGNKRFSLEVVASEMRMLGRKGDSYDNSRPSSAYETPRPSASYDEPEPSAANTQPSAAQRPDAVNEQPADTPESADSGPEEDDIPF</sequence>